<dbReference type="GO" id="GO:0005886">
    <property type="term" value="C:plasma membrane"/>
    <property type="evidence" value="ECO:0007669"/>
    <property type="project" value="UniProtKB-SubCell"/>
</dbReference>
<keyword evidence="3" id="KW-1003">Cell membrane</keyword>
<dbReference type="EMBL" id="JACHGG010000002">
    <property type="protein sequence ID" value="MBB6059118.1"/>
    <property type="molecule type" value="Genomic_DNA"/>
</dbReference>
<feature type="transmembrane region" description="Helical" evidence="9">
    <location>
        <begin position="58"/>
        <end position="75"/>
    </location>
</feature>
<keyword evidence="2" id="KW-0813">Transport</keyword>
<dbReference type="InterPro" id="IPR036640">
    <property type="entry name" value="ABC1_TM_sf"/>
</dbReference>
<dbReference type="CDD" id="cd07346">
    <property type="entry name" value="ABC_6TM_exporters"/>
    <property type="match status" value="1"/>
</dbReference>
<proteinExistence type="predicted"/>
<dbReference type="Pfam" id="PF00005">
    <property type="entry name" value="ABC_tran"/>
    <property type="match status" value="1"/>
</dbReference>
<dbReference type="InterPro" id="IPR011527">
    <property type="entry name" value="ABC1_TM_dom"/>
</dbReference>
<dbReference type="InterPro" id="IPR003593">
    <property type="entry name" value="AAA+_ATPase"/>
</dbReference>
<dbReference type="SUPFAM" id="SSF52540">
    <property type="entry name" value="P-loop containing nucleoside triphosphate hydrolases"/>
    <property type="match status" value="1"/>
</dbReference>
<feature type="domain" description="ABC transmembrane type-1" evidence="11">
    <location>
        <begin position="22"/>
        <end position="314"/>
    </location>
</feature>
<keyword evidence="13" id="KW-1185">Reference proteome</keyword>
<dbReference type="GO" id="GO:0015421">
    <property type="term" value="F:ABC-type oligopeptide transporter activity"/>
    <property type="evidence" value="ECO:0007669"/>
    <property type="project" value="TreeGrafter"/>
</dbReference>
<dbReference type="GO" id="GO:0005524">
    <property type="term" value="F:ATP binding"/>
    <property type="evidence" value="ECO:0007669"/>
    <property type="project" value="UniProtKB-KW"/>
</dbReference>
<sequence length="603" mass="67333">MSLWEIIKRLFPYVRPYRGLVLATLLLTLVGSLAAQVNPFVLRYTVDTVQGLLNRNATLAAGMPLLLLVSGLLLGKEIINTFIQFGQKFYGEKIRINVSSRLMHDAVQRVVGYQLGFYADTGNQTGKLQTRIDRGVESLMKLVQNFFIDILPLFANSIVALVVMFTANVYVGLVAVAVLPVYFWLSYRQADRLNGTRRALRGLREARSQGLVNLIDSAVVIKSFVREDYEAQKQNQQQDALQRAQLETRKTNFLYDGLKTFTEQIGVVLIIILTAYLVLDRQISIGAIMFHILLFNNVSAPIRQLHRIYDEMNDALTYSEGFFDILDAENATEPTGTLQPAHLRGTFDICNVDFTYPSGTQALHDVCLTIEAGKTTALVGLSGAGKSTIINLLCKFYAPDHGKMLLDGQPLSDYDTHALRQHIGLVLQKNHIFKGTIEENIRYGLMDATPEQIQQAAKQAYLHEQIMGLPKGYQSDAQQLSGGQQQRIAIARLFLKNPPIIFLDEPTASLDAIATEQIKNSLDAIKQGRTVVIISHSLAQIVDADCIYVMKQGRMVESGTHEQLYDRRGTYREIFDASARSLNIEKLARVLVDDGDEVEDTAA</sequence>
<dbReference type="PANTHER" id="PTHR43394:SF1">
    <property type="entry name" value="ATP-BINDING CASSETTE SUB-FAMILY B MEMBER 10, MITOCHONDRIAL"/>
    <property type="match status" value="1"/>
</dbReference>
<dbReference type="AlphaFoldDB" id="A0A7W9T1T9"/>
<dbReference type="InterPro" id="IPR027417">
    <property type="entry name" value="P-loop_NTPase"/>
</dbReference>
<keyword evidence="7 9" id="KW-1133">Transmembrane helix</keyword>
<dbReference type="RefSeq" id="WP_183402746.1">
    <property type="nucleotide sequence ID" value="NZ_JACHGG010000002.1"/>
</dbReference>
<accession>A0A7W9T1T9</accession>
<evidence type="ECO:0000256" key="6">
    <source>
        <dbReference type="ARBA" id="ARBA00022840"/>
    </source>
</evidence>
<feature type="domain" description="ABC transporter" evidence="10">
    <location>
        <begin position="347"/>
        <end position="577"/>
    </location>
</feature>
<keyword evidence="5" id="KW-0547">Nucleotide-binding</keyword>
<reference evidence="12 13" key="1">
    <citation type="submission" date="2020-08" db="EMBL/GenBank/DDBJ databases">
        <title>Genomic Encyclopedia of Type Strains, Phase IV (KMG-IV): sequencing the most valuable type-strain genomes for metagenomic binning, comparative biology and taxonomic classification.</title>
        <authorList>
            <person name="Goeker M."/>
        </authorList>
    </citation>
    <scope>NUCLEOTIDE SEQUENCE [LARGE SCALE GENOMIC DNA]</scope>
    <source>
        <strain evidence="12 13">DSM 26718</strain>
    </source>
</reference>
<protein>
    <submittedName>
        <fullName evidence="12">ABC-type multidrug transport system fused ATPase/permease subunit</fullName>
    </submittedName>
</protein>
<evidence type="ECO:0000256" key="4">
    <source>
        <dbReference type="ARBA" id="ARBA00022692"/>
    </source>
</evidence>
<evidence type="ECO:0000259" key="10">
    <source>
        <dbReference type="PROSITE" id="PS50893"/>
    </source>
</evidence>
<dbReference type="Pfam" id="PF00664">
    <property type="entry name" value="ABC_membrane"/>
    <property type="match status" value="1"/>
</dbReference>
<dbReference type="PROSITE" id="PS50929">
    <property type="entry name" value="ABC_TM1F"/>
    <property type="match status" value="1"/>
</dbReference>
<evidence type="ECO:0000256" key="8">
    <source>
        <dbReference type="ARBA" id="ARBA00023136"/>
    </source>
</evidence>
<dbReference type="InterPro" id="IPR003439">
    <property type="entry name" value="ABC_transporter-like_ATP-bd"/>
</dbReference>
<evidence type="ECO:0000313" key="13">
    <source>
        <dbReference type="Proteomes" id="UP000532746"/>
    </source>
</evidence>
<name>A0A7W9T1T9_9BACT</name>
<dbReference type="PANTHER" id="PTHR43394">
    <property type="entry name" value="ATP-DEPENDENT PERMEASE MDL1, MITOCHONDRIAL"/>
    <property type="match status" value="1"/>
</dbReference>
<organism evidence="12 13">
    <name type="scientific">Hymenobacter luteus</name>
    <dbReference type="NCBI Taxonomy" id="1411122"/>
    <lineage>
        <taxon>Bacteria</taxon>
        <taxon>Pseudomonadati</taxon>
        <taxon>Bacteroidota</taxon>
        <taxon>Cytophagia</taxon>
        <taxon>Cytophagales</taxon>
        <taxon>Hymenobacteraceae</taxon>
        <taxon>Hymenobacter</taxon>
    </lineage>
</organism>
<dbReference type="SMART" id="SM00382">
    <property type="entry name" value="AAA"/>
    <property type="match status" value="1"/>
</dbReference>
<dbReference type="Gene3D" id="3.40.50.300">
    <property type="entry name" value="P-loop containing nucleotide triphosphate hydrolases"/>
    <property type="match status" value="1"/>
</dbReference>
<evidence type="ECO:0000313" key="12">
    <source>
        <dbReference type="EMBL" id="MBB6059118.1"/>
    </source>
</evidence>
<evidence type="ECO:0000256" key="7">
    <source>
        <dbReference type="ARBA" id="ARBA00022989"/>
    </source>
</evidence>
<comment type="caution">
    <text evidence="12">The sequence shown here is derived from an EMBL/GenBank/DDBJ whole genome shotgun (WGS) entry which is preliminary data.</text>
</comment>
<evidence type="ECO:0000256" key="3">
    <source>
        <dbReference type="ARBA" id="ARBA00022475"/>
    </source>
</evidence>
<dbReference type="PROSITE" id="PS50893">
    <property type="entry name" value="ABC_TRANSPORTER_2"/>
    <property type="match status" value="1"/>
</dbReference>
<evidence type="ECO:0000256" key="9">
    <source>
        <dbReference type="SAM" id="Phobius"/>
    </source>
</evidence>
<evidence type="ECO:0000256" key="2">
    <source>
        <dbReference type="ARBA" id="ARBA00022448"/>
    </source>
</evidence>
<dbReference type="Proteomes" id="UP000532746">
    <property type="component" value="Unassembled WGS sequence"/>
</dbReference>
<evidence type="ECO:0000256" key="1">
    <source>
        <dbReference type="ARBA" id="ARBA00004651"/>
    </source>
</evidence>
<dbReference type="InterPro" id="IPR039421">
    <property type="entry name" value="Type_1_exporter"/>
</dbReference>
<dbReference type="PROSITE" id="PS00211">
    <property type="entry name" value="ABC_TRANSPORTER_1"/>
    <property type="match status" value="1"/>
</dbReference>
<keyword evidence="4 9" id="KW-0812">Transmembrane</keyword>
<dbReference type="GO" id="GO:0016887">
    <property type="term" value="F:ATP hydrolysis activity"/>
    <property type="evidence" value="ECO:0007669"/>
    <property type="project" value="InterPro"/>
</dbReference>
<evidence type="ECO:0000259" key="11">
    <source>
        <dbReference type="PROSITE" id="PS50929"/>
    </source>
</evidence>
<evidence type="ECO:0000256" key="5">
    <source>
        <dbReference type="ARBA" id="ARBA00022741"/>
    </source>
</evidence>
<comment type="subcellular location">
    <subcellularLocation>
        <location evidence="1">Cell membrane</location>
        <topology evidence="1">Multi-pass membrane protein</topology>
    </subcellularLocation>
</comment>
<dbReference type="InterPro" id="IPR017871">
    <property type="entry name" value="ABC_transporter-like_CS"/>
</dbReference>
<dbReference type="SUPFAM" id="SSF90123">
    <property type="entry name" value="ABC transporter transmembrane region"/>
    <property type="match status" value="1"/>
</dbReference>
<feature type="transmembrane region" description="Helical" evidence="9">
    <location>
        <begin position="169"/>
        <end position="187"/>
    </location>
</feature>
<keyword evidence="8 9" id="KW-0472">Membrane</keyword>
<gene>
    <name evidence="12" type="ORF">HNQ93_001964</name>
</gene>
<feature type="transmembrane region" description="Helical" evidence="9">
    <location>
        <begin position="142"/>
        <end position="163"/>
    </location>
</feature>
<feature type="transmembrane region" description="Helical" evidence="9">
    <location>
        <begin position="260"/>
        <end position="279"/>
    </location>
</feature>
<dbReference type="FunFam" id="3.40.50.300:FF:000221">
    <property type="entry name" value="Multidrug ABC transporter ATP-binding protein"/>
    <property type="match status" value="1"/>
</dbReference>
<keyword evidence="6" id="KW-0067">ATP-binding</keyword>
<dbReference type="Gene3D" id="1.20.1560.10">
    <property type="entry name" value="ABC transporter type 1, transmembrane domain"/>
    <property type="match status" value="1"/>
</dbReference>